<name>I3DV36_BACMT</name>
<reference evidence="2 3" key="1">
    <citation type="journal article" date="2012" name="Appl. Environ. Microbiol.">
        <title>Genome Sequence of Thermotolerant Bacillus methanolicus: Features and Regulation Related to Methylotrophy and Production of L-Lysine and L-Glutamate from Methanol.</title>
        <authorList>
            <person name="Heggeset T.M."/>
            <person name="Krog A."/>
            <person name="Balzer S."/>
            <person name="Wentzel A."/>
            <person name="Ellingsen T.E."/>
            <person name="Brautaset T."/>
        </authorList>
    </citation>
    <scope>NUCLEOTIDE SEQUENCE [LARGE SCALE GENOMIC DNA]</scope>
    <source>
        <strain evidence="2 3">PB1</strain>
    </source>
</reference>
<evidence type="ECO:0000313" key="3">
    <source>
        <dbReference type="Proteomes" id="UP000010523"/>
    </source>
</evidence>
<proteinExistence type="predicted"/>
<evidence type="ECO:0000259" key="1">
    <source>
        <dbReference type="Pfam" id="PF22790"/>
    </source>
</evidence>
<dbReference type="RefSeq" id="WP_004436332.1">
    <property type="nucleotide sequence ID" value="NZ_AFEU01000003.1"/>
</dbReference>
<dbReference type="EMBL" id="AFEU01000003">
    <property type="protein sequence ID" value="EIJ78107.1"/>
    <property type="molecule type" value="Genomic_DNA"/>
</dbReference>
<dbReference type="STRING" id="997296.PB1_11124"/>
<gene>
    <name evidence="2" type="ORF">PB1_11124</name>
</gene>
<dbReference type="PATRIC" id="fig|997296.3.peg.2339"/>
<feature type="domain" description="YkoP-like" evidence="1">
    <location>
        <begin position="6"/>
        <end position="185"/>
    </location>
</feature>
<comment type="caution">
    <text evidence="2">The sequence shown here is derived from an EMBL/GenBank/DDBJ whole genome shotgun (WGS) entry which is preliminary data.</text>
</comment>
<dbReference type="Pfam" id="PF22790">
    <property type="entry name" value="YkoP"/>
    <property type="match status" value="1"/>
</dbReference>
<dbReference type="AlphaFoldDB" id="I3DV36"/>
<dbReference type="InterPro" id="IPR054467">
    <property type="entry name" value="YkoP-like_dom"/>
</dbReference>
<dbReference type="OrthoDB" id="1951946at2"/>
<organism evidence="2 3">
    <name type="scientific">Bacillus methanolicus PB1</name>
    <dbReference type="NCBI Taxonomy" id="997296"/>
    <lineage>
        <taxon>Bacteria</taxon>
        <taxon>Bacillati</taxon>
        <taxon>Bacillota</taxon>
        <taxon>Bacilli</taxon>
        <taxon>Bacillales</taxon>
        <taxon>Bacillaceae</taxon>
        <taxon>Bacillus</taxon>
    </lineage>
</organism>
<sequence length="189" mass="22144">MGIRLSILSIWKIVDPIYFLFTRLQYIESSANKKAIFRVRLTKYKGKDVILSDGTTICKNDVLLKIHIHNVKLLSELLRMENHVIRARYLYKMVLNSMPLLAEYIHNHPEEQKIKGVIGITMINKGVRQLGFECFSPQNIFYKICKKTSLLPIFFLSTSSFSFSNVKKHHLVYLMMSKEKLLKKYRKAT</sequence>
<keyword evidence="3" id="KW-1185">Reference proteome</keyword>
<evidence type="ECO:0000313" key="2">
    <source>
        <dbReference type="EMBL" id="EIJ78107.1"/>
    </source>
</evidence>
<dbReference type="Proteomes" id="UP000010523">
    <property type="component" value="Unassembled WGS sequence"/>
</dbReference>
<dbReference type="eggNOG" id="COG0726">
    <property type="taxonomic scope" value="Bacteria"/>
</dbReference>
<protein>
    <recommendedName>
        <fullName evidence="1">YkoP-like domain-containing protein</fullName>
    </recommendedName>
</protein>
<accession>I3DV36</accession>